<organism evidence="1 2">
    <name type="scientific">Effrenium voratum</name>
    <dbReference type="NCBI Taxonomy" id="2562239"/>
    <lineage>
        <taxon>Eukaryota</taxon>
        <taxon>Sar</taxon>
        <taxon>Alveolata</taxon>
        <taxon>Dinophyceae</taxon>
        <taxon>Suessiales</taxon>
        <taxon>Symbiodiniaceae</taxon>
        <taxon>Effrenium</taxon>
    </lineage>
</organism>
<reference evidence="1" key="1">
    <citation type="submission" date="2023-08" db="EMBL/GenBank/DDBJ databases">
        <authorList>
            <person name="Chen Y."/>
            <person name="Shah S."/>
            <person name="Dougan E. K."/>
            <person name="Thang M."/>
            <person name="Chan C."/>
        </authorList>
    </citation>
    <scope>NUCLEOTIDE SEQUENCE</scope>
</reference>
<dbReference type="Proteomes" id="UP001178507">
    <property type="component" value="Unassembled WGS sequence"/>
</dbReference>
<evidence type="ECO:0000313" key="2">
    <source>
        <dbReference type="Proteomes" id="UP001178507"/>
    </source>
</evidence>
<dbReference type="EMBL" id="CAUJNA010000168">
    <property type="protein sequence ID" value="CAJ1372979.1"/>
    <property type="molecule type" value="Genomic_DNA"/>
</dbReference>
<dbReference type="AlphaFoldDB" id="A0AA36HPK6"/>
<accession>A0AA36HPK6</accession>
<gene>
    <name evidence="1" type="ORF">EVOR1521_LOCUS2939</name>
</gene>
<evidence type="ECO:0000313" key="1">
    <source>
        <dbReference type="EMBL" id="CAJ1372979.1"/>
    </source>
</evidence>
<keyword evidence="2" id="KW-1185">Reference proteome</keyword>
<name>A0AA36HPK6_9DINO</name>
<comment type="caution">
    <text evidence="1">The sequence shown here is derived from an EMBL/GenBank/DDBJ whole genome shotgun (WGS) entry which is preliminary data.</text>
</comment>
<proteinExistence type="predicted"/>
<protein>
    <submittedName>
        <fullName evidence="1">Uncharacterized protein</fullName>
    </submittedName>
</protein>
<sequence length="352" mass="36545">MLALGGCAFADEVIWPTVAGDEAKTGANAAPALGTSTAAGLTVTPGQATGTPVGARVGQLRGDLGRLQTAMNTRSAELESIRSQTSTHASAYHASKAGIEAKLQVGTTPGNPNLVSAWNQTQAELDQMARDINNMTALSTAIAGDASTATYLLDTIQATFGLSGAVDADHVQLETLQDNTKQTIVVINSLLTELREDTARQTTYLANERAALNTLSNAIKRGQIYGGGLPVSQTPSAAPSLAAAPRAAGEVPGTPPLVTIRFDRPGVEYERSLYTALSPALELRPGAEFTVLAVSPAGGTAANVQLAQSQSRENAERVFRSMSDMGLPPDRVQLSATTSAGVSSNEVRIYVR</sequence>